<accession>T1HDJ6</accession>
<feature type="compositionally biased region" description="Polar residues" evidence="2">
    <location>
        <begin position="2677"/>
        <end position="2690"/>
    </location>
</feature>
<dbReference type="Pfam" id="PF00650">
    <property type="entry name" value="CRAL_TRIO"/>
    <property type="match status" value="1"/>
</dbReference>
<dbReference type="Gene3D" id="2.130.10.10">
    <property type="entry name" value="YVTN repeat-like/Quinoprotein amine dehydrogenase"/>
    <property type="match status" value="1"/>
</dbReference>
<dbReference type="InterPro" id="IPR043136">
    <property type="entry name" value="B30.2/SPRY_sf"/>
</dbReference>
<dbReference type="SUPFAM" id="SSF50978">
    <property type="entry name" value="WD40 repeat-like"/>
    <property type="match status" value="1"/>
</dbReference>
<dbReference type="SUPFAM" id="SSF81995">
    <property type="entry name" value="beta-sandwich domain of Sec23/24"/>
    <property type="match status" value="1"/>
</dbReference>
<dbReference type="Gene3D" id="2.130.10.30">
    <property type="entry name" value="Regulator of chromosome condensation 1/beta-lactamase-inhibitor protein II"/>
    <property type="match status" value="2"/>
</dbReference>
<dbReference type="CDD" id="cd12881">
    <property type="entry name" value="SPRY_HERC1"/>
    <property type="match status" value="1"/>
</dbReference>
<dbReference type="PROSITE" id="PS50191">
    <property type="entry name" value="CRAL_TRIO"/>
    <property type="match status" value="1"/>
</dbReference>
<proteinExistence type="predicted"/>
<dbReference type="Gene3D" id="2.60.120.920">
    <property type="match status" value="1"/>
</dbReference>
<dbReference type="InterPro" id="IPR015943">
    <property type="entry name" value="WD40/YVTN_repeat-like_dom_sf"/>
</dbReference>
<name>T1HDJ6_RHOPR</name>
<dbReference type="Pfam" id="PF00400">
    <property type="entry name" value="WD40"/>
    <property type="match status" value="2"/>
</dbReference>
<dbReference type="InterPro" id="IPR001680">
    <property type="entry name" value="WD40_rpt"/>
</dbReference>
<dbReference type="PRINTS" id="PR00633">
    <property type="entry name" value="RCCNDNSATION"/>
</dbReference>
<evidence type="ECO:0000256" key="2">
    <source>
        <dbReference type="SAM" id="MobiDB-lite"/>
    </source>
</evidence>
<feature type="region of interest" description="Disordered" evidence="2">
    <location>
        <begin position="2237"/>
        <end position="2273"/>
    </location>
</feature>
<dbReference type="EMBL" id="ACPB03000827">
    <property type="status" value="NOT_ANNOTATED_CDS"/>
    <property type="molecule type" value="Genomic_DNA"/>
</dbReference>
<dbReference type="InterPro" id="IPR009091">
    <property type="entry name" value="RCC1/BLIP-II"/>
</dbReference>
<dbReference type="PANTHER" id="PTHR22872:SF6">
    <property type="entry name" value="E3 UBIQUITIN-PROTEIN LIGASE HERC1-RELATED"/>
    <property type="match status" value="1"/>
</dbReference>
<evidence type="ECO:0000313" key="3">
    <source>
        <dbReference type="EnsemblMetazoa" id="RPRC002116-PA"/>
    </source>
</evidence>
<dbReference type="STRING" id="13249.T1HDJ6"/>
<feature type="region of interest" description="Disordered" evidence="2">
    <location>
        <begin position="2677"/>
        <end position="2709"/>
    </location>
</feature>
<dbReference type="VEuPathDB" id="VectorBase:RPRC002116"/>
<dbReference type="InterPro" id="IPR003877">
    <property type="entry name" value="SPRY_dom"/>
</dbReference>
<dbReference type="SUPFAM" id="SSF52087">
    <property type="entry name" value="CRAL/TRIO domain"/>
    <property type="match status" value="1"/>
</dbReference>
<dbReference type="PROSITE" id="PS00626">
    <property type="entry name" value="RCC1_2"/>
    <property type="match status" value="2"/>
</dbReference>
<sequence>MSSTDQEMCIGKCDKTESEEDNLSAIVLRLKEWLNNQEHLPNITNEKLLYHIAAATKGNCMRACKRLDTYYTIRTLIPEFFALRDPSDEEIKRSFKCLTANFLPNITSPDGCRIFVITLLDQDPNAFEIISYLRRVYMVFDLYYINGELNPRQGVYFLIDAKGASVGHVMKISPAVLRKAVFCAQDVYPIKVKGLIFINVNDFIKMTITTLVIPLFRSKLRRRELVTVTAPQSIVSRHIEYISSYTYEELEEHISTLLQAQQKLARSSRTESTYCIVLHQRLTLLKRILYAFAVVKYDFKEKWSADDRGSDDKSLTISEGGQKVNVLQDDSLPSYGTDALVEVAVRCGLTLLFSLIRQSRQLAAMTGNTYPSLCGEVLVTALDAVRSLPPLSLTDNYNQLSPLGRETITRVSEFLKSSVSLPEETPSDREMCCSLLLVIAVQRGSLTAILDWSKLALSVSSCFTIELDGKLLMECFASMTRVLSERPYNILELLVSDRIPLYRAVLLLLSFAANLASDYTAEARLSCGPSAAITSSQQRNESKPKKKQVDIEIVDERMIHGEVFIWPFRKEFRKSVRAEDTADYRVSGLEPFNNLVQIEAGEWSTYVLNTMGDLYRCVGSNNVTSMSSWVEELLPLKVICVSTPRGGLRGNYTLALTKGGRVWAWQEDDTTDHVQPRPVGGCLHGVKCVGISVGIDHYAALTENGFLYTWGDGAEGKLGLGDCLSRENPCFCIANIIHISCGQCHTLALAKDRTTIYQWGRCGGLVFTTPQKITLPDGECTKLVAGCGISLALTQSGAVYWWGETPKSRFTLTQVYCVKSFKVLDIASVANHCLAIVESDGTTNAVRFGMGTELVANVLPTRIASVSGATKITAGKHYCAAWSVLPKVYAERSINSSMLWQIPYCAELKEETFSVLLYFLETYCSSFEEVVIQAPFATKVESEEFASACLRLLHTHLSLAQLAECGPGQLLGKQADPMRHYLFKLVDLQIPASVSVLVNECLAVGASLLLPPLRERLQLLQTLLPYGSHLTKGQNEILEILEDQLTVDGDFEDNQWRTSLNSTTHLRDLLTSLHTHLLAHSYFRTEQHKEDIVYYSVGGFLMSNLVHSLLLFPAQFAQPLLSGLINAMSYLDRLNRILPLEAEQSEVNTPTAQSPIPQNSWLWSVDLERACSLLIGRCFGCMLCGPELTVEETEVSATLRSGIFSFGLDRTSSGDADPRSDKEIRHSLETLISLYKKEDYVDCSQLFDKYYEVMNLEGKHFLSAGSKTNSSKRDVGKDLQQSTALNDSNEDFLLTYLMETAAINDLSGLCENKSLILLMRLFLLVLIKHTAVNPYLKLNWNDSAVQELFRCALRLGCILYSTNSLEEDDLDPGVSLKDWKNAEYEAKIMEIETRCAFLLTEVRGPDSQYWADDNERNCPHSNIDFNPTLPKLNGERYSGFTTECRLHGLCTLLLDFVVGNQVPNENEKGTTVRSSPNSPEKQNVEPLRLDSLLTDLAVIKTAMSTQQKRAEVHEHLLSGCFGLCAELPTVQLHDYLDNIRAANLLTKAEVTSTLHSVYTILVNSLKWRFHNGDQIKTEKLQSLTLYILSVRYSASDLTHIVRSGLLPTLVEISTGGTSAVEQTFIPNNICLAKPATNLLHIIAISTALYGVQLEQDVIVTVVSVLLTYLQNIIKLIGTLKDETEYDLESCESCGDAENQLGELLLLLTSCCVSPALREAVASDPAWTHALLSLSNMHTTFALTQSVRSRLLPLQLLTSLLTTQAAASAPQHHIQQVVRVLFSQLSANIWAIPQAVAERQAYIKEMELDEQLERLTSPQSCDTGGVIPGPNGNSKTSNEECLMEIGFDPEKLVCCTVDQSTGGDTLTHGPGGRGYGLANVAITSGCYQWKFIITKEHKGNEGTCVGISKWPIQDYSHRTTKDMWLYRAYSGNLYHGGELRLCLPSFTQGDVITAVLDSDARTLSLGKNGDEPTIVFQDLDTSTPLYPCVLFYSTNPGEKVRITEMQMSGGTRELLAGDPQCAPTPVLLAEAYIMLIRTLHNIDAWQSQINECLLERLNQTKDILPECKFDYTEETMEPLKESTDYFNAAPLSNEFEVGDGEKCNPDSDDFSNNDKLSEINIDQLCKEVWPALAVIGGIDSGLRVGGPCVEKQTGRRGIVLGSLKQGMTNVKVRICSNESDRHIICDCAINAIEPIEEVSFATERLKGLVPELWLCIARLCGFTFELEYPETNLTPAEEELLSQSDSNDSKDSNSISTSVNNSETVSSGSGCSRSVESLSNQMVTNIIGEVTRRGSGELTPHTSEELEERRRFRWGVVGKLLECEDRTLKLSMVQLAAIKTLATLFSSSVYSDLLLDSAGGKNSPLYKDELTEESNKEEQPFELDESLKDMLRYILRCFVERSIQHLDMPWLKNRHDLERVMTVIHSNYVKSKAEHQHRLPQLEARVKSLDRARRFNYTSGSPKVPALTNTTYYSAEVLPHSASIWSKQSQPLQHLQLQHQQQQQQQQPPQPQNQQQSSSVASFTISSLDSGGNCVVRGGVNTSTHRNLCRTTTVTMIPPRHRPYTENLDFNPPPPLAQHIRPGDQLLQLLNPTQAVQGNVNGGVGGVGGGTSPSSPLHADMMLVGPLLDMGFSLNHIHKAMQATGNTEPRDFASSSLNQLAMWMIEHPCIDSEVPVTSTSGNGELDTSNARSGGRASILRMTSPPPNIPSQSLYDVDLPVDNNTLTNTGNINVSSGRGTMMIALQRRQSYSGGCSRRRPSSDIRSYLADRATAGGQCALCKRSYSQLANHMFSVHPGCGSPWTPSVCGNVYGTEYILCTDCLDLYNGVRDERHSNSNYHTLTPNLMADNLKHQDNAEPVFLDGPLDAFRLEEIYTKLTTTTANVATIPEPVPFSRADPLGASFVTTVTSTTTSNSNAQGDNFDRQNFDIPALGEQAATLINSKDRIIALRRVTNDALTSLSRDVVSNALSRLLAFSRRFGKGESKDLTFGLMAIGLIDVRKIVKLMTLMSGSRSTSEQLNDLSTAIAAVVGTDQEAGRMVLYMSAHELLRLATIGSVNTPIAESRFAVTQSLVEMLTAHGSTLFNYINKATPPKPVDQKSVQRWPFFKRITPVFGKAAEEDKHSGSPVDARLSPLLLANALAACALSNKLAPHYRQWATKQLVVCLAIKSNILPNHILQTMNMADLSGILSKSLVVYLQGHENRLSTVCSFGSHLASSAYDGTVRLWSPEMCSLEQTLVYTKTLNLYGSALHGEPITQLGWSPTGRYLCAAIGASMNIWHLTDDCKVSGECFIDTDTDLITSLCWPAKVVDKESFSEGETLLVGCVNGVVSWVTVKANSFVKEELAHCSQPNASVVQISWPSDDRDFAIAFSDGTITLSNKSNLSHVLTVNAHLNTILCLEWCSGSVEAFASCANQDKSVHIISKMDGDWFSANFLEHQHDPSTLKWSPFVGTGDYPLLLCVGTVLGLIYVWLVPKPPLKKKDRLEPKLLHTLQGHLYNPITSLAIDHEGIVLASGCGKGTSGVLNLWSIQEGCVIQTHTGTGGVQSMTFINPHGLAVAFNRSKDVMLIKYNSGSLIGGRPILAVCRHNLLRRGVIGLSSSLSNLIAFLNALPHLLRSQHLYETPDVSSGQQLMYSAHLKCLLGLVLSLGLDNVLCKQASPPNTDLPPVLGHSASRPILAESFSNAQQIICGQNCTFVIQANGVVLSCGEGSYGRLGQGHADDLHSLSVISSLQGFVIIQLSTSCGSDGHSMALAESGEVLSWGDGDYGKLGHGNSDRQRRPRQIEALQGEDVIQVSCGFKHSAVVTSDGKLFTFGNGDYGRLGHGSTSNKKLPERVTSLQGVGYVSCGLNHTVCISTDGTTVWAFGDGDYGKLGLGNTVTYHTPQKVEALHGEVIKKVCCGAQFTVFLTQDGCVYTCGIERLIGQPECRCTGHCRPQLVATLGLYFIEDIAVGAEHTLVLSSEGCVLGWGNNTDSQLGLGQSSVVVKQPALIAVLSDKGIKQISCGRSHSAAWTAPIPSSKRLVPTASASSASCSGSSVTTVDISSTASTSSARTRNVNSTQLGLPSATPPQYGHLDGIPIPAVQARLSLLYRFSDLLYSCWTFLPLASTPAHAVSRPLERHL</sequence>
<dbReference type="eggNOG" id="KOG0273">
    <property type="taxonomic scope" value="Eukaryota"/>
</dbReference>
<dbReference type="SUPFAM" id="SSF50985">
    <property type="entry name" value="RCC1/BLIP-II"/>
    <property type="match status" value="2"/>
</dbReference>
<dbReference type="HOGENOM" id="CLU_000091_0_0_1"/>
<feature type="compositionally biased region" description="Low complexity" evidence="2">
    <location>
        <begin position="2488"/>
        <end position="2518"/>
    </location>
</feature>
<evidence type="ECO:0000256" key="1">
    <source>
        <dbReference type="ARBA" id="ARBA00022737"/>
    </source>
</evidence>
<keyword evidence="4" id="KW-1185">Reference proteome</keyword>
<dbReference type="PANTHER" id="PTHR22872">
    <property type="entry name" value="BTK-BINDING PROTEIN-RELATED"/>
    <property type="match status" value="1"/>
</dbReference>
<dbReference type="CDD" id="cd00170">
    <property type="entry name" value="SEC14"/>
    <property type="match status" value="1"/>
</dbReference>
<dbReference type="InterPro" id="IPR001251">
    <property type="entry name" value="CRAL-TRIO_dom"/>
</dbReference>
<dbReference type="Pfam" id="PF00415">
    <property type="entry name" value="RCC1"/>
    <property type="match status" value="5"/>
</dbReference>
<dbReference type="InterPro" id="IPR036865">
    <property type="entry name" value="CRAL-TRIO_dom_sf"/>
</dbReference>
<dbReference type="SMART" id="SM00449">
    <property type="entry name" value="SPRY"/>
    <property type="match status" value="1"/>
</dbReference>
<protein>
    <submittedName>
        <fullName evidence="3">Uncharacterized protein</fullName>
    </submittedName>
</protein>
<dbReference type="PROSITE" id="PS50082">
    <property type="entry name" value="WD_REPEATS_2"/>
    <property type="match status" value="1"/>
</dbReference>
<dbReference type="InterPro" id="IPR036322">
    <property type="entry name" value="WD40_repeat_dom_sf"/>
</dbReference>
<reference evidence="3" key="1">
    <citation type="submission" date="2015-05" db="UniProtKB">
        <authorList>
            <consortium name="EnsemblMetazoa"/>
        </authorList>
    </citation>
    <scope>IDENTIFICATION</scope>
</reference>
<organism evidence="3 4">
    <name type="scientific">Rhodnius prolixus</name>
    <name type="common">Triatomid bug</name>
    <dbReference type="NCBI Taxonomy" id="13249"/>
    <lineage>
        <taxon>Eukaryota</taxon>
        <taxon>Metazoa</taxon>
        <taxon>Ecdysozoa</taxon>
        <taxon>Arthropoda</taxon>
        <taxon>Hexapoda</taxon>
        <taxon>Insecta</taxon>
        <taxon>Pterygota</taxon>
        <taxon>Neoptera</taxon>
        <taxon>Paraneoptera</taxon>
        <taxon>Hemiptera</taxon>
        <taxon>Heteroptera</taxon>
        <taxon>Panheteroptera</taxon>
        <taxon>Cimicomorpha</taxon>
        <taxon>Reduviidae</taxon>
        <taxon>Triatominae</taxon>
        <taxon>Rhodnius</taxon>
    </lineage>
</organism>
<dbReference type="InterPro" id="IPR035768">
    <property type="entry name" value="SPRY_HERC1"/>
</dbReference>
<keyword evidence="1" id="KW-0677">Repeat</keyword>
<dbReference type="Gene3D" id="3.40.525.10">
    <property type="entry name" value="CRAL-TRIO lipid binding domain"/>
    <property type="match status" value="1"/>
</dbReference>
<feature type="compositionally biased region" description="Low complexity" evidence="2">
    <location>
        <begin position="2241"/>
        <end position="2273"/>
    </location>
</feature>
<dbReference type="InterPro" id="IPR013320">
    <property type="entry name" value="ConA-like_dom_sf"/>
</dbReference>
<dbReference type="Proteomes" id="UP000015103">
    <property type="component" value="Unassembled WGS sequence"/>
</dbReference>
<dbReference type="EMBL" id="ACPB03000826">
    <property type="status" value="NOT_ANNOTATED_CDS"/>
    <property type="molecule type" value="Genomic_DNA"/>
</dbReference>
<dbReference type="InterPro" id="IPR000408">
    <property type="entry name" value="Reg_chr_condens"/>
</dbReference>
<dbReference type="eggNOG" id="KOG1426">
    <property type="taxonomic scope" value="Eukaryota"/>
</dbReference>
<dbReference type="SUPFAM" id="SSF49899">
    <property type="entry name" value="Concanavalin A-like lectins/glucanases"/>
    <property type="match status" value="1"/>
</dbReference>
<dbReference type="OMA" id="QHYMSGT"/>
<dbReference type="InterPro" id="IPR051625">
    <property type="entry name" value="Signaling_Regulatory_Domain"/>
</dbReference>
<dbReference type="InterPro" id="IPR001870">
    <property type="entry name" value="B30.2/SPRY"/>
</dbReference>
<feature type="region of interest" description="Disordered" evidence="2">
    <location>
        <begin position="2488"/>
        <end position="2522"/>
    </location>
</feature>
<dbReference type="SMART" id="SM00320">
    <property type="entry name" value="WD40"/>
    <property type="match status" value="6"/>
</dbReference>
<dbReference type="PROSITE" id="PS50188">
    <property type="entry name" value="B302_SPRY"/>
    <property type="match status" value="1"/>
</dbReference>
<evidence type="ECO:0000313" key="4">
    <source>
        <dbReference type="Proteomes" id="UP000015103"/>
    </source>
</evidence>
<dbReference type="FunFam" id="2.60.120.920:FF:000015">
    <property type="entry name" value="LOW QUALITY PROTEIN: probable E3 ubiquitin-protein ligase HERC1"/>
    <property type="match status" value="1"/>
</dbReference>
<dbReference type="Pfam" id="PF00622">
    <property type="entry name" value="SPRY"/>
    <property type="match status" value="1"/>
</dbReference>
<dbReference type="EnsemblMetazoa" id="RPRC002116-RA">
    <property type="protein sequence ID" value="RPRC002116-PA"/>
    <property type="gene ID" value="RPRC002116"/>
</dbReference>
<dbReference type="InParanoid" id="T1HDJ6"/>
<dbReference type="PROSITE" id="PS50012">
    <property type="entry name" value="RCC1_3"/>
    <property type="match status" value="6"/>
</dbReference>